<dbReference type="PANTHER" id="PTHR43537">
    <property type="entry name" value="TRANSCRIPTIONAL REGULATOR, GNTR FAMILY"/>
    <property type="match status" value="1"/>
</dbReference>
<feature type="region of interest" description="Disordered" evidence="4">
    <location>
        <begin position="1"/>
        <end position="25"/>
    </location>
</feature>
<name>A0A154VI90_9PROT</name>
<keyword evidence="2" id="KW-0238">DNA-binding</keyword>
<dbReference type="SMART" id="SM00345">
    <property type="entry name" value="HTH_GNTR"/>
    <property type="match status" value="1"/>
</dbReference>
<dbReference type="InterPro" id="IPR000524">
    <property type="entry name" value="Tscrpt_reg_HTH_GntR"/>
</dbReference>
<evidence type="ECO:0000313" key="7">
    <source>
        <dbReference type="Proteomes" id="UP000076400"/>
    </source>
</evidence>
<dbReference type="PANTHER" id="PTHR43537:SF24">
    <property type="entry name" value="GLUCONATE OPERON TRANSCRIPTIONAL REPRESSOR"/>
    <property type="match status" value="1"/>
</dbReference>
<dbReference type="SMART" id="SM00895">
    <property type="entry name" value="FCD"/>
    <property type="match status" value="1"/>
</dbReference>
<dbReference type="EMBL" id="LPXN01000160">
    <property type="protein sequence ID" value="KZD01035.1"/>
    <property type="molecule type" value="Genomic_DNA"/>
</dbReference>
<organism evidence="6 7">
    <name type="scientific">Oceanibaculum pacificum</name>
    <dbReference type="NCBI Taxonomy" id="580166"/>
    <lineage>
        <taxon>Bacteria</taxon>
        <taxon>Pseudomonadati</taxon>
        <taxon>Pseudomonadota</taxon>
        <taxon>Alphaproteobacteria</taxon>
        <taxon>Rhodospirillales</taxon>
        <taxon>Oceanibaculaceae</taxon>
        <taxon>Oceanibaculum</taxon>
    </lineage>
</organism>
<evidence type="ECO:0000256" key="4">
    <source>
        <dbReference type="SAM" id="MobiDB-lite"/>
    </source>
</evidence>
<keyword evidence="7" id="KW-1185">Reference proteome</keyword>
<dbReference type="GO" id="GO:0003677">
    <property type="term" value="F:DNA binding"/>
    <property type="evidence" value="ECO:0007669"/>
    <property type="project" value="UniProtKB-KW"/>
</dbReference>
<proteinExistence type="predicted"/>
<dbReference type="CDD" id="cd07377">
    <property type="entry name" value="WHTH_GntR"/>
    <property type="match status" value="1"/>
</dbReference>
<evidence type="ECO:0000313" key="6">
    <source>
        <dbReference type="EMBL" id="KZD01035.1"/>
    </source>
</evidence>
<dbReference type="Pfam" id="PF00392">
    <property type="entry name" value="GntR"/>
    <property type="match status" value="1"/>
</dbReference>
<dbReference type="Gene3D" id="1.20.120.530">
    <property type="entry name" value="GntR ligand-binding domain-like"/>
    <property type="match status" value="1"/>
</dbReference>
<keyword evidence="3" id="KW-0804">Transcription</keyword>
<sequence>MQTGPSLTETEETPDGATDSVPAAGKRGEAVDMVVQQVRDAIVSGRYAPGQRLITRELMADLGYGRGTIREALSRLAADGLLDLVPNQGAAVRRFTRQEMQDLFRIRAVLEALAAELAAERIDDRDNRRRFEAMLAQIDMNEAESEAGFFGKNLTFHDTILKISGNTELQGLLSRMQLPIIMLQVQHAMRTDQFQHSTREHQQIAEAILAGDTNGARQSMSAHLRRSGAWVQTLPEKVFRHPR</sequence>
<protein>
    <recommendedName>
        <fullName evidence="5">HTH gntR-type domain-containing protein</fullName>
    </recommendedName>
</protein>
<dbReference type="PROSITE" id="PS50949">
    <property type="entry name" value="HTH_GNTR"/>
    <property type="match status" value="1"/>
</dbReference>
<feature type="domain" description="HTH gntR-type" evidence="5">
    <location>
        <begin position="28"/>
        <end position="95"/>
    </location>
</feature>
<reference evidence="6 7" key="1">
    <citation type="submission" date="2015-12" db="EMBL/GenBank/DDBJ databases">
        <title>Genome sequence of Oceanibaculum pacificum MCCC 1A02656.</title>
        <authorList>
            <person name="Lu L."/>
            <person name="Lai Q."/>
            <person name="Shao Z."/>
            <person name="Qian P."/>
        </authorList>
    </citation>
    <scope>NUCLEOTIDE SEQUENCE [LARGE SCALE GENOMIC DNA]</scope>
    <source>
        <strain evidence="6 7">MCCC 1A02656</strain>
    </source>
</reference>
<dbReference type="AlphaFoldDB" id="A0A154VI90"/>
<dbReference type="GO" id="GO:0003700">
    <property type="term" value="F:DNA-binding transcription factor activity"/>
    <property type="evidence" value="ECO:0007669"/>
    <property type="project" value="InterPro"/>
</dbReference>
<dbReference type="SUPFAM" id="SSF48008">
    <property type="entry name" value="GntR ligand-binding domain-like"/>
    <property type="match status" value="1"/>
</dbReference>
<accession>A0A154VI90</accession>
<gene>
    <name evidence="6" type="ORF">AUP43_03605</name>
</gene>
<dbReference type="InterPro" id="IPR011711">
    <property type="entry name" value="GntR_C"/>
</dbReference>
<dbReference type="Gene3D" id="1.10.10.10">
    <property type="entry name" value="Winged helix-like DNA-binding domain superfamily/Winged helix DNA-binding domain"/>
    <property type="match status" value="1"/>
</dbReference>
<evidence type="ECO:0000259" key="5">
    <source>
        <dbReference type="PROSITE" id="PS50949"/>
    </source>
</evidence>
<evidence type="ECO:0000256" key="3">
    <source>
        <dbReference type="ARBA" id="ARBA00023163"/>
    </source>
</evidence>
<evidence type="ECO:0000256" key="2">
    <source>
        <dbReference type="ARBA" id="ARBA00023125"/>
    </source>
</evidence>
<dbReference type="InterPro" id="IPR036390">
    <property type="entry name" value="WH_DNA-bd_sf"/>
</dbReference>
<dbReference type="Pfam" id="PF07729">
    <property type="entry name" value="FCD"/>
    <property type="match status" value="1"/>
</dbReference>
<keyword evidence="1" id="KW-0805">Transcription regulation</keyword>
<dbReference type="RefSeq" id="WP_067559846.1">
    <property type="nucleotide sequence ID" value="NZ_LPXN01000160.1"/>
</dbReference>
<dbReference type="Proteomes" id="UP000076400">
    <property type="component" value="Unassembled WGS sequence"/>
</dbReference>
<dbReference type="InterPro" id="IPR008920">
    <property type="entry name" value="TF_FadR/GntR_C"/>
</dbReference>
<dbReference type="InterPro" id="IPR036388">
    <property type="entry name" value="WH-like_DNA-bd_sf"/>
</dbReference>
<dbReference type="STRING" id="580166.AUP43_03605"/>
<evidence type="ECO:0000256" key="1">
    <source>
        <dbReference type="ARBA" id="ARBA00023015"/>
    </source>
</evidence>
<comment type="caution">
    <text evidence="6">The sequence shown here is derived from an EMBL/GenBank/DDBJ whole genome shotgun (WGS) entry which is preliminary data.</text>
</comment>
<dbReference type="SUPFAM" id="SSF46785">
    <property type="entry name" value="Winged helix' DNA-binding domain"/>
    <property type="match status" value="1"/>
</dbReference>